<dbReference type="AlphaFoldDB" id="A0A653DJG2"/>
<evidence type="ECO:0000313" key="2">
    <source>
        <dbReference type="EMBL" id="VEN60333.1"/>
    </source>
</evidence>
<evidence type="ECO:0000256" key="1">
    <source>
        <dbReference type="SAM" id="Phobius"/>
    </source>
</evidence>
<gene>
    <name evidence="2" type="ORF">CALMAC_LOCUS18068</name>
</gene>
<evidence type="ECO:0000313" key="3">
    <source>
        <dbReference type="Proteomes" id="UP000410492"/>
    </source>
</evidence>
<keyword evidence="1" id="KW-0812">Transmembrane</keyword>
<sequence length="89" mass="10671">INIKKLITEHEDNIYDYCYHAKVDYFVILFYKARYMVSSFILVVSSYVGGKIIHFKVNVPHMKWSYLLVYVVRRYLDWIARLASKLLTS</sequence>
<organism evidence="2 3">
    <name type="scientific">Callosobruchus maculatus</name>
    <name type="common">Southern cowpea weevil</name>
    <name type="synonym">Pulse bruchid</name>
    <dbReference type="NCBI Taxonomy" id="64391"/>
    <lineage>
        <taxon>Eukaryota</taxon>
        <taxon>Metazoa</taxon>
        <taxon>Ecdysozoa</taxon>
        <taxon>Arthropoda</taxon>
        <taxon>Hexapoda</taxon>
        <taxon>Insecta</taxon>
        <taxon>Pterygota</taxon>
        <taxon>Neoptera</taxon>
        <taxon>Endopterygota</taxon>
        <taxon>Coleoptera</taxon>
        <taxon>Polyphaga</taxon>
        <taxon>Cucujiformia</taxon>
        <taxon>Chrysomeloidea</taxon>
        <taxon>Chrysomelidae</taxon>
        <taxon>Bruchinae</taxon>
        <taxon>Bruchini</taxon>
        <taxon>Callosobruchus</taxon>
    </lineage>
</organism>
<protein>
    <submittedName>
        <fullName evidence="2">Uncharacterized protein</fullName>
    </submittedName>
</protein>
<reference evidence="2 3" key="1">
    <citation type="submission" date="2019-01" db="EMBL/GenBank/DDBJ databases">
        <authorList>
            <person name="Sayadi A."/>
        </authorList>
    </citation>
    <scope>NUCLEOTIDE SEQUENCE [LARGE SCALE GENOMIC DNA]</scope>
</reference>
<dbReference type="EMBL" id="CAACVG010012491">
    <property type="protein sequence ID" value="VEN60333.1"/>
    <property type="molecule type" value="Genomic_DNA"/>
</dbReference>
<keyword evidence="3" id="KW-1185">Reference proteome</keyword>
<feature type="non-terminal residue" evidence="2">
    <location>
        <position position="89"/>
    </location>
</feature>
<feature type="non-terminal residue" evidence="2">
    <location>
        <position position="1"/>
    </location>
</feature>
<name>A0A653DJG2_CALMS</name>
<feature type="transmembrane region" description="Helical" evidence="1">
    <location>
        <begin position="35"/>
        <end position="53"/>
    </location>
</feature>
<dbReference type="Proteomes" id="UP000410492">
    <property type="component" value="Unassembled WGS sequence"/>
</dbReference>
<keyword evidence="1" id="KW-1133">Transmembrane helix</keyword>
<keyword evidence="1" id="KW-0472">Membrane</keyword>
<accession>A0A653DJG2</accession>
<proteinExistence type="predicted"/>